<dbReference type="AlphaFoldDB" id="A0A7J6G8G4"/>
<protein>
    <submittedName>
        <fullName evidence="1">Uncharacterized protein</fullName>
    </submittedName>
</protein>
<evidence type="ECO:0000313" key="1">
    <source>
        <dbReference type="EMBL" id="KAF4379253.1"/>
    </source>
</evidence>
<dbReference type="Proteomes" id="UP000583929">
    <property type="component" value="Unassembled WGS sequence"/>
</dbReference>
<organism evidence="1 2">
    <name type="scientific">Cannabis sativa</name>
    <name type="common">Hemp</name>
    <name type="synonym">Marijuana</name>
    <dbReference type="NCBI Taxonomy" id="3483"/>
    <lineage>
        <taxon>Eukaryota</taxon>
        <taxon>Viridiplantae</taxon>
        <taxon>Streptophyta</taxon>
        <taxon>Embryophyta</taxon>
        <taxon>Tracheophyta</taxon>
        <taxon>Spermatophyta</taxon>
        <taxon>Magnoliopsida</taxon>
        <taxon>eudicotyledons</taxon>
        <taxon>Gunneridae</taxon>
        <taxon>Pentapetalae</taxon>
        <taxon>rosids</taxon>
        <taxon>fabids</taxon>
        <taxon>Rosales</taxon>
        <taxon>Cannabaceae</taxon>
        <taxon>Cannabis</taxon>
    </lineage>
</organism>
<gene>
    <name evidence="1" type="ORF">G4B88_010647</name>
</gene>
<name>A0A7J6G8G4_CANSA</name>
<accession>A0A7J6G8G4</accession>
<proteinExistence type="predicted"/>
<keyword evidence="2" id="KW-1185">Reference proteome</keyword>
<dbReference type="EMBL" id="JAATIQ010000130">
    <property type="protein sequence ID" value="KAF4379253.1"/>
    <property type="molecule type" value="Genomic_DNA"/>
</dbReference>
<reference evidence="1 2" key="1">
    <citation type="journal article" date="2020" name="bioRxiv">
        <title>Sequence and annotation of 42 cannabis genomes reveals extensive copy number variation in cannabinoid synthesis and pathogen resistance genes.</title>
        <authorList>
            <person name="Mckernan K.J."/>
            <person name="Helbert Y."/>
            <person name="Kane L.T."/>
            <person name="Ebling H."/>
            <person name="Zhang L."/>
            <person name="Liu B."/>
            <person name="Eaton Z."/>
            <person name="Mclaughlin S."/>
            <person name="Kingan S."/>
            <person name="Baybayan P."/>
            <person name="Concepcion G."/>
            <person name="Jordan M."/>
            <person name="Riva A."/>
            <person name="Barbazuk W."/>
            <person name="Harkins T."/>
        </authorList>
    </citation>
    <scope>NUCLEOTIDE SEQUENCE [LARGE SCALE GENOMIC DNA]</scope>
    <source>
        <strain evidence="2">cv. Jamaican Lion 4</strain>
        <tissue evidence="1">Leaf</tissue>
    </source>
</reference>
<sequence length="95" mass="11166">MTSLRRQTLQGQRENKIGWDLKIPNLVRTASRNKHSLSNLLLKCPRFNAYDHEKHTFFFNKLMLDKRIDHELGGRPNEDKQKTAIGMPELLRVLP</sequence>
<comment type="caution">
    <text evidence="1">The sequence shown here is derived from an EMBL/GenBank/DDBJ whole genome shotgun (WGS) entry which is preliminary data.</text>
</comment>
<evidence type="ECO:0000313" key="2">
    <source>
        <dbReference type="Proteomes" id="UP000583929"/>
    </source>
</evidence>